<dbReference type="RefSeq" id="XP_040758266.1">
    <property type="nucleotide sequence ID" value="XM_040910195.1"/>
</dbReference>
<proteinExistence type="predicted"/>
<dbReference type="EMBL" id="KV427683">
    <property type="protein sequence ID" value="KZT00526.1"/>
    <property type="molecule type" value="Genomic_DNA"/>
</dbReference>
<evidence type="ECO:0000313" key="3">
    <source>
        <dbReference type="Proteomes" id="UP000076871"/>
    </source>
</evidence>
<reference evidence="2 3" key="1">
    <citation type="journal article" date="2016" name="Mol. Biol. Evol.">
        <title>Comparative Genomics of Early-Diverging Mushroom-Forming Fungi Provides Insights into the Origins of Lignocellulose Decay Capabilities.</title>
        <authorList>
            <person name="Nagy L.G."/>
            <person name="Riley R."/>
            <person name="Tritt A."/>
            <person name="Adam C."/>
            <person name="Daum C."/>
            <person name="Floudas D."/>
            <person name="Sun H."/>
            <person name="Yadav J.S."/>
            <person name="Pangilinan J."/>
            <person name="Larsson K.H."/>
            <person name="Matsuura K."/>
            <person name="Barry K."/>
            <person name="Labutti K."/>
            <person name="Kuo R."/>
            <person name="Ohm R.A."/>
            <person name="Bhattacharya S.S."/>
            <person name="Shirouzu T."/>
            <person name="Yoshinaga Y."/>
            <person name="Martin F.M."/>
            <person name="Grigoriev I.V."/>
            <person name="Hibbett D.S."/>
        </authorList>
    </citation>
    <scope>NUCLEOTIDE SEQUENCE [LARGE SCALE GENOMIC DNA]</scope>
    <source>
        <strain evidence="2 3">93-53</strain>
    </source>
</reference>
<name>A0A165B927_9APHY</name>
<dbReference type="Proteomes" id="UP000076871">
    <property type="component" value="Unassembled WGS sequence"/>
</dbReference>
<evidence type="ECO:0000256" key="1">
    <source>
        <dbReference type="SAM" id="MobiDB-lite"/>
    </source>
</evidence>
<dbReference type="AlphaFoldDB" id="A0A165B927"/>
<organism evidence="2 3">
    <name type="scientific">Laetiporus sulphureus 93-53</name>
    <dbReference type="NCBI Taxonomy" id="1314785"/>
    <lineage>
        <taxon>Eukaryota</taxon>
        <taxon>Fungi</taxon>
        <taxon>Dikarya</taxon>
        <taxon>Basidiomycota</taxon>
        <taxon>Agaricomycotina</taxon>
        <taxon>Agaricomycetes</taxon>
        <taxon>Polyporales</taxon>
        <taxon>Laetiporus</taxon>
    </lineage>
</organism>
<accession>A0A165B927</accession>
<keyword evidence="3" id="KW-1185">Reference proteome</keyword>
<dbReference type="GeneID" id="63827224"/>
<feature type="compositionally biased region" description="Pro residues" evidence="1">
    <location>
        <begin position="30"/>
        <end position="49"/>
    </location>
</feature>
<feature type="compositionally biased region" description="Low complexity" evidence="1">
    <location>
        <begin position="50"/>
        <end position="66"/>
    </location>
</feature>
<evidence type="ECO:0000313" key="2">
    <source>
        <dbReference type="EMBL" id="KZT00526.1"/>
    </source>
</evidence>
<sequence length="271" mass="29564">MNRLGMSRPEEKARYVSTETDTDMASQPQSDPPPAPSPPAVPSAPPPEPSSTSRPPVSFPASVTAPAAPPSLTPTDAIHMLTALNAQILQTASQLAEACRTVPGFLPPIARTGTLALASPSCAYKPDDYPCPLDMATYAILLQDAAERVHDIAGERMALVLDQMRERVTGLRLVEVRRKGQLTLKVEDLAGAGAGAYKRESEDVRRVHPLDPTLLQLALQTCMVVHCARAIRRWMSGADVWEDREDMLDRLWDRFRETGECECLRSSGIAR</sequence>
<gene>
    <name evidence="2" type="ORF">LAESUDRAFT_732207</name>
</gene>
<protein>
    <submittedName>
        <fullName evidence="2">Uncharacterized protein</fullName>
    </submittedName>
</protein>
<dbReference type="InParanoid" id="A0A165B927"/>
<feature type="region of interest" description="Disordered" evidence="1">
    <location>
        <begin position="1"/>
        <end position="70"/>
    </location>
</feature>